<keyword evidence="9" id="KW-1185">Reference proteome</keyword>
<comment type="subcellular location">
    <subcellularLocation>
        <location evidence="6">Cytoplasm</location>
    </subcellularLocation>
</comment>
<dbReference type="PROSITE" id="PS01075">
    <property type="entry name" value="ACETATE_KINASE_1"/>
    <property type="match status" value="1"/>
</dbReference>
<keyword evidence="6" id="KW-0460">Magnesium</keyword>
<feature type="binding site" evidence="6">
    <location>
        <position position="383"/>
    </location>
    <ligand>
        <name>Mg(2+)</name>
        <dbReference type="ChEBI" id="CHEBI:18420"/>
    </ligand>
</feature>
<gene>
    <name evidence="6" type="primary">ackA</name>
    <name evidence="8" type="ORF">J2Z27_001577</name>
</gene>
<feature type="binding site" evidence="6">
    <location>
        <position position="89"/>
    </location>
    <ligand>
        <name>substrate</name>
    </ligand>
</feature>
<comment type="caution">
    <text evidence="8">The sequence shown here is derived from an EMBL/GenBank/DDBJ whole genome shotgun (WGS) entry which is preliminary data.</text>
</comment>
<feature type="binding site" evidence="6">
    <location>
        <position position="8"/>
    </location>
    <ligand>
        <name>Mg(2+)</name>
        <dbReference type="ChEBI" id="CHEBI:18420"/>
    </ligand>
</feature>
<dbReference type="EC" id="2.7.2.1" evidence="6"/>
<feature type="binding site" evidence="6">
    <location>
        <begin position="329"/>
        <end position="333"/>
    </location>
    <ligand>
        <name>ATP</name>
        <dbReference type="ChEBI" id="CHEBI:30616"/>
    </ligand>
</feature>
<evidence type="ECO:0000313" key="8">
    <source>
        <dbReference type="EMBL" id="MBP1952529.1"/>
    </source>
</evidence>
<dbReference type="Pfam" id="PF00871">
    <property type="entry name" value="Acetate_kinase"/>
    <property type="match status" value="1"/>
</dbReference>
<comment type="pathway">
    <text evidence="6">Metabolic intermediate biosynthesis; acetyl-CoA biosynthesis; acetyl-CoA from acetate: step 1/2.</text>
</comment>
<dbReference type="RefSeq" id="WP_186089884.1">
    <property type="nucleotide sequence ID" value="NZ_BMCN01000001.1"/>
</dbReference>
<name>A0ABS4HPJ2_9STAP</name>
<keyword evidence="6" id="KW-0963">Cytoplasm</keyword>
<dbReference type="PRINTS" id="PR00471">
    <property type="entry name" value="ACETATEKNASE"/>
</dbReference>
<evidence type="ECO:0000313" key="9">
    <source>
        <dbReference type="Proteomes" id="UP001519348"/>
    </source>
</evidence>
<evidence type="ECO:0000256" key="6">
    <source>
        <dbReference type="HAMAP-Rule" id="MF_00020"/>
    </source>
</evidence>
<evidence type="ECO:0000256" key="4">
    <source>
        <dbReference type="ARBA" id="ARBA00022777"/>
    </source>
</evidence>
<dbReference type="PANTHER" id="PTHR21060">
    <property type="entry name" value="ACETATE KINASE"/>
    <property type="match status" value="1"/>
</dbReference>
<keyword evidence="5 6" id="KW-0067">ATP-binding</keyword>
<feature type="binding site" evidence="6">
    <location>
        <position position="15"/>
    </location>
    <ligand>
        <name>ATP</name>
        <dbReference type="ChEBI" id="CHEBI:30616"/>
    </ligand>
</feature>
<evidence type="ECO:0000256" key="3">
    <source>
        <dbReference type="ARBA" id="ARBA00022741"/>
    </source>
</evidence>
<proteinExistence type="inferred from homology"/>
<dbReference type="GO" id="GO:0008776">
    <property type="term" value="F:acetate kinase activity"/>
    <property type="evidence" value="ECO:0007669"/>
    <property type="project" value="UniProtKB-EC"/>
</dbReference>
<dbReference type="EMBL" id="JAGGKN010000005">
    <property type="protein sequence ID" value="MBP1952529.1"/>
    <property type="molecule type" value="Genomic_DNA"/>
</dbReference>
<comment type="function">
    <text evidence="6">Catalyzes the formation of acetyl phosphate from acetate and ATP. Can also catalyze the reverse reaction.</text>
</comment>
<dbReference type="PROSITE" id="PS01076">
    <property type="entry name" value="ACETATE_KINASE_2"/>
    <property type="match status" value="1"/>
</dbReference>
<comment type="subunit">
    <text evidence="6">Homodimer.</text>
</comment>
<sequence>MTKIIAINAGSSSFKFELFEMPAEKEIARGLIERIGLGEGKFTLQSAAGRESIERNFKNHTEAVNVMLESLVSKNIIRSLDEIEGTGHRVVHGGETFSEAVVIDEAVVKEIEHLSEFAPLHNPANLMGIHAMVELLPDVTHVAVFDTSFHQTMPESSYLYSLPYKYYKDYRIRKFGFHGTSHKYVTERASKLLKRPLEELRLISCHLGNGASIAAVKAGKSLDTSMGFTPLAGVTMGTRSGNIDPSLIPYIMEKTNKSAVEVLNVLNRESGLLGVSGFSSDLRDITDEAKRGNERAELALEVFGSSIHKYMGSYAARMGGVDAIIFTAGVGENSALIREKVLDSLEFMGVYLDKKTNNQTVGTEATISHSYSPVKVLVIPTDEEVMIAREVMDLMG</sequence>
<evidence type="ECO:0000256" key="2">
    <source>
        <dbReference type="ARBA" id="ARBA00022679"/>
    </source>
</evidence>
<accession>A0ABS4HPJ2</accession>
<dbReference type="Proteomes" id="UP001519348">
    <property type="component" value="Unassembled WGS sequence"/>
</dbReference>
<dbReference type="SUPFAM" id="SSF53067">
    <property type="entry name" value="Actin-like ATPase domain"/>
    <property type="match status" value="2"/>
</dbReference>
<keyword evidence="2 6" id="KW-0808">Transferase</keyword>
<feature type="site" description="Transition state stabilizer" evidence="6">
    <location>
        <position position="239"/>
    </location>
</feature>
<dbReference type="InterPro" id="IPR000890">
    <property type="entry name" value="Aliphatic_acid_kin_short-chain"/>
</dbReference>
<reference evidence="8 9" key="1">
    <citation type="submission" date="2021-03" db="EMBL/GenBank/DDBJ databases">
        <title>Genomic Encyclopedia of Type Strains, Phase IV (KMG-IV): sequencing the most valuable type-strain genomes for metagenomic binning, comparative biology and taxonomic classification.</title>
        <authorList>
            <person name="Goeker M."/>
        </authorList>
    </citation>
    <scope>NUCLEOTIDE SEQUENCE [LARGE SCALE GENOMIC DNA]</scope>
    <source>
        <strain evidence="8 9">DSM 22420</strain>
    </source>
</reference>
<keyword evidence="4 6" id="KW-0418">Kinase</keyword>
<evidence type="ECO:0000256" key="1">
    <source>
        <dbReference type="ARBA" id="ARBA00008748"/>
    </source>
</evidence>
<feature type="binding site" evidence="6">
    <location>
        <begin position="206"/>
        <end position="210"/>
    </location>
    <ligand>
        <name>ATP</name>
        <dbReference type="ChEBI" id="CHEBI:30616"/>
    </ligand>
</feature>
<feature type="site" description="Transition state stabilizer" evidence="6">
    <location>
        <position position="178"/>
    </location>
</feature>
<dbReference type="Gene3D" id="3.30.420.40">
    <property type="match status" value="2"/>
</dbReference>
<dbReference type="PANTHER" id="PTHR21060:SF15">
    <property type="entry name" value="ACETATE KINASE-RELATED"/>
    <property type="match status" value="1"/>
</dbReference>
<keyword evidence="3 6" id="KW-0547">Nucleotide-binding</keyword>
<feature type="binding site" evidence="6">
    <location>
        <begin position="281"/>
        <end position="283"/>
    </location>
    <ligand>
        <name>ATP</name>
        <dbReference type="ChEBI" id="CHEBI:30616"/>
    </ligand>
</feature>
<dbReference type="InterPro" id="IPR023865">
    <property type="entry name" value="Aliphatic_acid_kinase_CS"/>
</dbReference>
<dbReference type="HAMAP" id="MF_00020">
    <property type="entry name" value="Acetate_kinase"/>
    <property type="match status" value="1"/>
</dbReference>
<keyword evidence="6" id="KW-0479">Metal-binding</keyword>
<protein>
    <recommendedName>
        <fullName evidence="6">Acetate kinase</fullName>
        <ecNumber evidence="6">2.7.2.1</ecNumber>
    </recommendedName>
    <alternativeName>
        <fullName evidence="6">Acetokinase</fullName>
    </alternativeName>
</protein>
<dbReference type="NCBIfam" id="TIGR00016">
    <property type="entry name" value="ackA"/>
    <property type="match status" value="1"/>
</dbReference>
<dbReference type="InterPro" id="IPR043129">
    <property type="entry name" value="ATPase_NBD"/>
</dbReference>
<feature type="active site" description="Proton donor/acceptor" evidence="6">
    <location>
        <position position="146"/>
    </location>
</feature>
<evidence type="ECO:0000256" key="5">
    <source>
        <dbReference type="ARBA" id="ARBA00022840"/>
    </source>
</evidence>
<dbReference type="InterPro" id="IPR004372">
    <property type="entry name" value="Ac/propionate_kinase"/>
</dbReference>
<dbReference type="PIRSF" id="PIRSF000722">
    <property type="entry name" value="Acetate_prop_kin"/>
    <property type="match status" value="1"/>
</dbReference>
<dbReference type="CDD" id="cd24010">
    <property type="entry name" value="ASKHA_NBD_AcK_PK"/>
    <property type="match status" value="1"/>
</dbReference>
<comment type="cofactor">
    <cofactor evidence="6">
        <name>Mg(2+)</name>
        <dbReference type="ChEBI" id="CHEBI:18420"/>
    </cofactor>
    <cofactor evidence="6">
        <name>Mn(2+)</name>
        <dbReference type="ChEBI" id="CHEBI:29035"/>
    </cofactor>
    <text evidence="6">Mg(2+). Can also accept Mn(2+).</text>
</comment>
<comment type="similarity">
    <text evidence="1 6 7">Belongs to the acetokinase family.</text>
</comment>
<evidence type="ECO:0000256" key="7">
    <source>
        <dbReference type="RuleBase" id="RU003835"/>
    </source>
</evidence>
<organism evidence="8 9">
    <name type="scientific">Jeotgalicoccus aerolatus</name>
    <dbReference type="NCBI Taxonomy" id="709510"/>
    <lineage>
        <taxon>Bacteria</taxon>
        <taxon>Bacillati</taxon>
        <taxon>Bacillota</taxon>
        <taxon>Bacilli</taxon>
        <taxon>Bacillales</taxon>
        <taxon>Staphylococcaceae</taxon>
        <taxon>Jeotgalicoccus</taxon>
    </lineage>
</organism>
<comment type="catalytic activity">
    <reaction evidence="6">
        <text>acetate + ATP = acetyl phosphate + ADP</text>
        <dbReference type="Rhea" id="RHEA:11352"/>
        <dbReference type="ChEBI" id="CHEBI:22191"/>
        <dbReference type="ChEBI" id="CHEBI:30089"/>
        <dbReference type="ChEBI" id="CHEBI:30616"/>
        <dbReference type="ChEBI" id="CHEBI:456216"/>
        <dbReference type="EC" id="2.7.2.1"/>
    </reaction>
</comment>